<evidence type="ECO:0000259" key="2">
    <source>
        <dbReference type="PROSITE" id="PS50089"/>
    </source>
</evidence>
<dbReference type="InterPro" id="IPR013083">
    <property type="entry name" value="Znf_RING/FYVE/PHD"/>
</dbReference>
<dbReference type="AlphaFoldDB" id="S8DJM8"/>
<keyword evidence="1" id="KW-0862">Zinc</keyword>
<evidence type="ECO:0008006" key="6">
    <source>
        <dbReference type="Google" id="ProtNLM"/>
    </source>
</evidence>
<dbReference type="Gene3D" id="3.30.40.10">
    <property type="entry name" value="Zinc/RING finger domain, C3HC4 (zinc finger)"/>
    <property type="match status" value="1"/>
</dbReference>
<dbReference type="GO" id="GO:0061630">
    <property type="term" value="F:ubiquitin protein ligase activity"/>
    <property type="evidence" value="ECO:0007669"/>
    <property type="project" value="InterPro"/>
</dbReference>
<evidence type="ECO:0000313" key="5">
    <source>
        <dbReference type="Proteomes" id="UP000015453"/>
    </source>
</evidence>
<dbReference type="InterPro" id="IPR001841">
    <property type="entry name" value="Znf_RING"/>
</dbReference>
<dbReference type="GO" id="GO:0008270">
    <property type="term" value="F:zinc ion binding"/>
    <property type="evidence" value="ECO:0007669"/>
    <property type="project" value="UniProtKB-KW"/>
</dbReference>
<evidence type="ECO:0000259" key="3">
    <source>
        <dbReference type="PROSITE" id="PS50966"/>
    </source>
</evidence>
<dbReference type="PROSITE" id="PS50966">
    <property type="entry name" value="ZF_SWIM"/>
    <property type="match status" value="1"/>
</dbReference>
<reference evidence="4 5" key="1">
    <citation type="journal article" date="2013" name="BMC Genomics">
        <title>The miniature genome of a carnivorous plant Genlisea aurea contains a low number of genes and short non-coding sequences.</title>
        <authorList>
            <person name="Leushkin E.V."/>
            <person name="Sutormin R.A."/>
            <person name="Nabieva E.R."/>
            <person name="Penin A.A."/>
            <person name="Kondrashov A.S."/>
            <person name="Logacheva M.D."/>
        </authorList>
    </citation>
    <scope>NUCLEOTIDE SEQUENCE [LARGE SCALE GENOMIC DNA]</scope>
</reference>
<organism evidence="4 5">
    <name type="scientific">Genlisea aurea</name>
    <dbReference type="NCBI Taxonomy" id="192259"/>
    <lineage>
        <taxon>Eukaryota</taxon>
        <taxon>Viridiplantae</taxon>
        <taxon>Streptophyta</taxon>
        <taxon>Embryophyta</taxon>
        <taxon>Tracheophyta</taxon>
        <taxon>Spermatophyta</taxon>
        <taxon>Magnoliopsida</taxon>
        <taxon>eudicotyledons</taxon>
        <taxon>Gunneridae</taxon>
        <taxon>Pentapetalae</taxon>
        <taxon>asterids</taxon>
        <taxon>lamiids</taxon>
        <taxon>Lamiales</taxon>
        <taxon>Lentibulariaceae</taxon>
        <taxon>Genlisea</taxon>
    </lineage>
</organism>
<proteinExistence type="predicted"/>
<dbReference type="Pfam" id="PF13639">
    <property type="entry name" value="zf-RING_2"/>
    <property type="match status" value="1"/>
</dbReference>
<keyword evidence="5" id="KW-1185">Reference proteome</keyword>
<dbReference type="OrthoDB" id="2122982at2759"/>
<dbReference type="PANTHER" id="PTHR21540:SF0">
    <property type="entry name" value="PHD FAMILY PROTEIN"/>
    <property type="match status" value="1"/>
</dbReference>
<feature type="non-terminal residue" evidence="4">
    <location>
        <position position="221"/>
    </location>
</feature>
<evidence type="ECO:0000313" key="4">
    <source>
        <dbReference type="EMBL" id="EPS59697.1"/>
    </source>
</evidence>
<keyword evidence="1" id="KW-0863">Zinc-finger</keyword>
<dbReference type="PANTHER" id="PTHR21540">
    <property type="entry name" value="RING FINGER AND SWIM DOMAIN-CONTAINING PROTEIN 2"/>
    <property type="match status" value="1"/>
</dbReference>
<dbReference type="SUPFAM" id="SSF57850">
    <property type="entry name" value="RING/U-box"/>
    <property type="match status" value="1"/>
</dbReference>
<dbReference type="Pfam" id="PF04434">
    <property type="entry name" value="SWIM"/>
    <property type="match status" value="1"/>
</dbReference>
<dbReference type="InterPro" id="IPR039903">
    <property type="entry name" value="Zswim2"/>
</dbReference>
<dbReference type="Proteomes" id="UP000015453">
    <property type="component" value="Unassembled WGS sequence"/>
</dbReference>
<keyword evidence="1" id="KW-0479">Metal-binding</keyword>
<comment type="caution">
    <text evidence="4">The sequence shown here is derived from an EMBL/GenBank/DDBJ whole genome shotgun (WGS) entry which is preliminary data.</text>
</comment>
<gene>
    <name evidence="4" type="ORF">M569_15108</name>
</gene>
<sequence length="221" mass="24938">MAASTSSDRSDNNLRRLDPSHPKFSDRLLRAVHHRLRLLHRADSVFFVLGATGNVYTVAVSNEVSCTCPDRSAPCKHILFVLIRVLGVPIDDSCLWRRNLRDCQIQRLLNLPTSGEALAGAAARKRFHQVFFKWSGGGSRRKDVAGDGSSSCPICLEVMRTDEEVLACAACRNCLHEDCFLRWRKSCRRGSATCVICRARWRHDGDDQLKYLNLSAFMEEE</sequence>
<feature type="domain" description="SWIM-type" evidence="3">
    <location>
        <begin position="56"/>
        <end position="86"/>
    </location>
</feature>
<accession>S8DJM8</accession>
<protein>
    <recommendedName>
        <fullName evidence="6">SWIM-type domain-containing protein</fullName>
    </recommendedName>
</protein>
<dbReference type="EMBL" id="AUSU01008150">
    <property type="protein sequence ID" value="EPS59697.1"/>
    <property type="molecule type" value="Genomic_DNA"/>
</dbReference>
<feature type="domain" description="RING-type" evidence="2">
    <location>
        <begin position="152"/>
        <end position="198"/>
    </location>
</feature>
<dbReference type="PROSITE" id="PS50089">
    <property type="entry name" value="ZF_RING_2"/>
    <property type="match status" value="1"/>
</dbReference>
<name>S8DJM8_9LAMI</name>
<evidence type="ECO:0000256" key="1">
    <source>
        <dbReference type="PROSITE-ProRule" id="PRU00175"/>
    </source>
</evidence>
<dbReference type="InterPro" id="IPR007527">
    <property type="entry name" value="Znf_SWIM"/>
</dbReference>